<accession>A0A931G5E8</accession>
<dbReference type="Pfam" id="PF14031">
    <property type="entry name" value="D-ser_dehydrat"/>
    <property type="match status" value="1"/>
</dbReference>
<evidence type="ECO:0000313" key="4">
    <source>
        <dbReference type="EMBL" id="MBG0740771.1"/>
    </source>
</evidence>
<dbReference type="AlphaFoldDB" id="A0A931G5E8"/>
<comment type="similarity">
    <text evidence="1">Belongs to the DSD1 family.</text>
</comment>
<dbReference type="InterPro" id="IPR029066">
    <property type="entry name" value="PLP-binding_barrel"/>
</dbReference>
<dbReference type="Gene3D" id="3.20.20.10">
    <property type="entry name" value="Alanine racemase"/>
    <property type="match status" value="1"/>
</dbReference>
<evidence type="ECO:0000313" key="5">
    <source>
        <dbReference type="Proteomes" id="UP000655366"/>
    </source>
</evidence>
<dbReference type="InterPro" id="IPR051466">
    <property type="entry name" value="D-amino_acid_metab_enzyme"/>
</dbReference>
<evidence type="ECO:0000256" key="1">
    <source>
        <dbReference type="ARBA" id="ARBA00005323"/>
    </source>
</evidence>
<keyword evidence="2" id="KW-0456">Lyase</keyword>
<dbReference type="Gene3D" id="2.40.37.20">
    <property type="entry name" value="D-serine dehydratase-like domain"/>
    <property type="match status" value="1"/>
</dbReference>
<dbReference type="PANTHER" id="PTHR28004:SF2">
    <property type="entry name" value="D-SERINE DEHYDRATASE"/>
    <property type="match status" value="1"/>
</dbReference>
<dbReference type="InterPro" id="IPR042208">
    <property type="entry name" value="D-ser_dehydrat-like_sf"/>
</dbReference>
<protein>
    <submittedName>
        <fullName evidence="4">Alanine racemase</fullName>
    </submittedName>
</protein>
<evidence type="ECO:0000259" key="3">
    <source>
        <dbReference type="SMART" id="SM01119"/>
    </source>
</evidence>
<evidence type="ECO:0000256" key="2">
    <source>
        <dbReference type="ARBA" id="ARBA00023239"/>
    </source>
</evidence>
<dbReference type="SMART" id="SM01119">
    <property type="entry name" value="D-ser_dehydrat"/>
    <property type="match status" value="1"/>
</dbReference>
<comment type="caution">
    <text evidence="4">The sequence shown here is derived from an EMBL/GenBank/DDBJ whole genome shotgun (WGS) entry which is preliminary data.</text>
</comment>
<dbReference type="SUPFAM" id="SSF51419">
    <property type="entry name" value="PLP-binding barrel"/>
    <property type="match status" value="1"/>
</dbReference>
<organism evidence="4 5">
    <name type="scientific">Arthrobacter terrae</name>
    <dbReference type="NCBI Taxonomy" id="2935737"/>
    <lineage>
        <taxon>Bacteria</taxon>
        <taxon>Bacillati</taxon>
        <taxon>Actinomycetota</taxon>
        <taxon>Actinomycetes</taxon>
        <taxon>Micrococcales</taxon>
        <taxon>Micrococcaceae</taxon>
        <taxon>Arthrobacter</taxon>
    </lineage>
</organism>
<dbReference type="EMBL" id="JADNYM010000021">
    <property type="protein sequence ID" value="MBG0740771.1"/>
    <property type="molecule type" value="Genomic_DNA"/>
</dbReference>
<gene>
    <name evidence="4" type="ORF">IV500_15455</name>
</gene>
<dbReference type="InterPro" id="IPR026956">
    <property type="entry name" value="D-ser_dehydrat-like_dom"/>
</dbReference>
<dbReference type="Proteomes" id="UP000655366">
    <property type="component" value="Unassembled WGS sequence"/>
</dbReference>
<feature type="domain" description="D-serine dehydratase-like" evidence="3">
    <location>
        <begin position="252"/>
        <end position="344"/>
    </location>
</feature>
<keyword evidence="5" id="KW-1185">Reference proteome</keyword>
<dbReference type="InterPro" id="IPR001608">
    <property type="entry name" value="Ala_racemase_N"/>
</dbReference>
<reference evidence="4 5" key="1">
    <citation type="submission" date="2020-11" db="EMBL/GenBank/DDBJ databases">
        <title>Arthrobacter antarcticus sp. nov., isolated from Antarctic Soil.</title>
        <authorList>
            <person name="Li J."/>
        </authorList>
    </citation>
    <scope>NUCLEOTIDE SEQUENCE [LARGE SCALE GENOMIC DNA]</scope>
    <source>
        <strain evidence="4 5">Z1-20</strain>
    </source>
</reference>
<sequence>MPASLNASHLPATPFLAVDAAIVETNLAAMAHAAAAKGMDLRPHAKTHKVLELALRQIGLGAVGLTVATLGEAEVFAVAGVTDIFLAFPVWADEGKGARLQALAENVKLTVGIDSVEGARQLAAATAGAPIGVLVEVDSGHHRSGAAAANAGSLARAAADAGLDVRGVFTFPGHGYGPGNQGSAAQDEAQALAAAVQSLAAAGLEAAVVSGGSTPTAAVADAGILTEMRPGVYLFNDAQQVEMGTCGWGDVALWAVATVVSRHGQHIILDSGSKTLGADWPAWTTGGGRLPDHRDARITALSEHHATVEFPENTVLPTPGELIRVVPNHVCAAVNLADELSVMVDGAVADTWRVAARGRNS</sequence>
<dbReference type="RefSeq" id="WP_196397710.1">
    <property type="nucleotide sequence ID" value="NZ_JADNYM010000021.1"/>
</dbReference>
<dbReference type="GO" id="GO:0008721">
    <property type="term" value="F:D-serine ammonia-lyase activity"/>
    <property type="evidence" value="ECO:0007669"/>
    <property type="project" value="TreeGrafter"/>
</dbReference>
<proteinExistence type="inferred from homology"/>
<name>A0A931G5E8_9MICC</name>
<dbReference type="Pfam" id="PF01168">
    <property type="entry name" value="Ala_racemase_N"/>
    <property type="match status" value="1"/>
</dbReference>
<dbReference type="GO" id="GO:0036088">
    <property type="term" value="P:D-serine catabolic process"/>
    <property type="evidence" value="ECO:0007669"/>
    <property type="project" value="TreeGrafter"/>
</dbReference>
<dbReference type="PANTHER" id="PTHR28004">
    <property type="entry name" value="ZGC:162816-RELATED"/>
    <property type="match status" value="1"/>
</dbReference>